<evidence type="ECO:0000256" key="3">
    <source>
        <dbReference type="ARBA" id="ARBA00022525"/>
    </source>
</evidence>
<dbReference type="InterPro" id="IPR043504">
    <property type="entry name" value="Peptidase_S1_PA_chymotrypsin"/>
</dbReference>
<dbReference type="Proteomes" id="UP000007801">
    <property type="component" value="Unassembled WGS sequence"/>
</dbReference>
<evidence type="ECO:0000256" key="9">
    <source>
        <dbReference type="ARBA" id="ARBA00023157"/>
    </source>
</evidence>
<dbReference type="FunFam" id="2.40.10.10:FF:000068">
    <property type="entry name" value="transmembrane protease serine 2"/>
    <property type="match status" value="1"/>
</dbReference>
<protein>
    <recommendedName>
        <fullName evidence="11">trypsin</fullName>
        <ecNumber evidence="11">3.4.21.4</ecNumber>
    </recommendedName>
</protein>
<dbReference type="PROSITE" id="PS00134">
    <property type="entry name" value="TRYPSIN_HIS"/>
    <property type="match status" value="1"/>
</dbReference>
<dbReference type="GO" id="GO:0004252">
    <property type="term" value="F:serine-type endopeptidase activity"/>
    <property type="evidence" value="ECO:0007669"/>
    <property type="project" value="UniProtKB-EC"/>
</dbReference>
<feature type="chain" id="PRO_5006454630" description="trypsin" evidence="13">
    <location>
        <begin position="19"/>
        <end position="309"/>
    </location>
</feature>
<accession>B3MAM9</accession>
<dbReference type="GO" id="GO:0006508">
    <property type="term" value="P:proteolysis"/>
    <property type="evidence" value="ECO:0007669"/>
    <property type="project" value="UniProtKB-KW"/>
</dbReference>
<keyword evidence="7 12" id="KW-0720">Serine protease</keyword>
<evidence type="ECO:0000256" key="12">
    <source>
        <dbReference type="RuleBase" id="RU363034"/>
    </source>
</evidence>
<dbReference type="MEROPS" id="S01.B75"/>
<dbReference type="CDD" id="cd00190">
    <property type="entry name" value="Tryp_SPc"/>
    <property type="match status" value="1"/>
</dbReference>
<evidence type="ECO:0000256" key="13">
    <source>
        <dbReference type="SAM" id="SignalP"/>
    </source>
</evidence>
<dbReference type="FunCoup" id="B3MAM9">
    <property type="interactions" value="11"/>
</dbReference>
<keyword evidence="16" id="KW-1185">Reference proteome</keyword>
<dbReference type="InterPro" id="IPR001314">
    <property type="entry name" value="Peptidase_S1A"/>
</dbReference>
<dbReference type="AlphaFoldDB" id="B3MAM9"/>
<dbReference type="PROSITE" id="PS00135">
    <property type="entry name" value="TRYPSIN_SER"/>
    <property type="match status" value="1"/>
</dbReference>
<dbReference type="PANTHER" id="PTHR24276">
    <property type="entry name" value="POLYSERASE-RELATED"/>
    <property type="match status" value="1"/>
</dbReference>
<dbReference type="PROSITE" id="PS50240">
    <property type="entry name" value="TRYPSIN_DOM"/>
    <property type="match status" value="1"/>
</dbReference>
<feature type="signal peptide" evidence="13">
    <location>
        <begin position="1"/>
        <end position="18"/>
    </location>
</feature>
<comment type="subcellular location">
    <subcellularLocation>
        <location evidence="1">Secreted</location>
        <location evidence="1">Extracellular space</location>
    </subcellularLocation>
</comment>
<evidence type="ECO:0000256" key="8">
    <source>
        <dbReference type="ARBA" id="ARBA00023145"/>
    </source>
</evidence>
<dbReference type="PRINTS" id="PR00722">
    <property type="entry name" value="CHYMOTRYPSIN"/>
</dbReference>
<dbReference type="STRING" id="7217.B3MAM9"/>
<keyword evidence="6 12" id="KW-0378">Hydrolase</keyword>
<evidence type="ECO:0000256" key="6">
    <source>
        <dbReference type="ARBA" id="ARBA00022801"/>
    </source>
</evidence>
<dbReference type="HOGENOM" id="CLU_006842_13_2_1"/>
<dbReference type="InterPro" id="IPR033116">
    <property type="entry name" value="TRYPSIN_SER"/>
</dbReference>
<evidence type="ECO:0000256" key="2">
    <source>
        <dbReference type="ARBA" id="ARBA00007664"/>
    </source>
</evidence>
<dbReference type="InterPro" id="IPR050430">
    <property type="entry name" value="Peptidase_S1"/>
</dbReference>
<dbReference type="GeneID" id="6493824"/>
<dbReference type="SUPFAM" id="SSF50494">
    <property type="entry name" value="Trypsin-like serine proteases"/>
    <property type="match status" value="1"/>
</dbReference>
<keyword evidence="4 12" id="KW-0645">Protease</keyword>
<dbReference type="InterPro" id="IPR018114">
    <property type="entry name" value="TRYPSIN_HIS"/>
</dbReference>
<dbReference type="GO" id="GO:0005576">
    <property type="term" value="C:extracellular region"/>
    <property type="evidence" value="ECO:0007669"/>
    <property type="project" value="UniProtKB-SubCell"/>
</dbReference>
<dbReference type="EC" id="3.4.21.4" evidence="11"/>
<proteinExistence type="inferred from homology"/>
<feature type="domain" description="Peptidase S1" evidence="14">
    <location>
        <begin position="52"/>
        <end position="287"/>
    </location>
</feature>
<gene>
    <name evidence="15" type="primary">Dana\GF10958</name>
    <name evidence="15" type="synonym">dana_GLEANR_10917</name>
    <name evidence="15" type="ORF">GF10958</name>
</gene>
<dbReference type="SMART" id="SM00020">
    <property type="entry name" value="Tryp_SPc"/>
    <property type="match status" value="1"/>
</dbReference>
<evidence type="ECO:0000313" key="15">
    <source>
        <dbReference type="EMBL" id="EDV41316.2"/>
    </source>
</evidence>
<evidence type="ECO:0000256" key="11">
    <source>
        <dbReference type="ARBA" id="ARBA00038868"/>
    </source>
</evidence>
<keyword evidence="9" id="KW-1015">Disulfide bond</keyword>
<dbReference type="PANTHER" id="PTHR24276:SF91">
    <property type="entry name" value="AT26814P-RELATED"/>
    <property type="match status" value="1"/>
</dbReference>
<dbReference type="InterPro" id="IPR009003">
    <property type="entry name" value="Peptidase_S1_PA"/>
</dbReference>
<evidence type="ECO:0000259" key="14">
    <source>
        <dbReference type="PROSITE" id="PS50240"/>
    </source>
</evidence>
<dbReference type="InterPro" id="IPR001254">
    <property type="entry name" value="Trypsin_dom"/>
</dbReference>
<dbReference type="eggNOG" id="KOG3627">
    <property type="taxonomic scope" value="Eukaryota"/>
</dbReference>
<evidence type="ECO:0000256" key="10">
    <source>
        <dbReference type="ARBA" id="ARBA00036320"/>
    </source>
</evidence>
<sequence length="309" mass="33974">MSLVKLFCILLFASVAESQCTSKKLQQNGNSSAVEPPNDLKVVSNSDYQFLVTGGYRPESNNLVKHVVSLRKGKEGNFGDNHVCGGSIITKRAILTAAHCVYELNQKIKAWRLSVVAGTPKRLVKINTTQIVRVKRIRVHPRFKKRTLRNDLAILIMEKELSMGDSTDTISIANKNPVAGLNCTVIGWGTLLELGPLPDEVVNGDMQIQPKSFCEKIEGFRAHGMMCASSSANYEVDSCQGDSGGPLICDEKVYGIVSFGFGCGEPNNAGIYTDVYHYHDWIEKNSCPEDVMSLPLVLLLLIIYLHLGL</sequence>
<name>B3MAM9_DROAN</name>
<dbReference type="EMBL" id="CH902618">
    <property type="protein sequence ID" value="EDV41316.2"/>
    <property type="molecule type" value="Genomic_DNA"/>
</dbReference>
<keyword evidence="3" id="KW-0964">Secreted</keyword>
<dbReference type="OrthoDB" id="10059102at2759"/>
<organism evidence="15 16">
    <name type="scientific">Drosophila ananassae</name>
    <name type="common">Fruit fly</name>
    <dbReference type="NCBI Taxonomy" id="7217"/>
    <lineage>
        <taxon>Eukaryota</taxon>
        <taxon>Metazoa</taxon>
        <taxon>Ecdysozoa</taxon>
        <taxon>Arthropoda</taxon>
        <taxon>Hexapoda</taxon>
        <taxon>Insecta</taxon>
        <taxon>Pterygota</taxon>
        <taxon>Neoptera</taxon>
        <taxon>Endopterygota</taxon>
        <taxon>Diptera</taxon>
        <taxon>Brachycera</taxon>
        <taxon>Muscomorpha</taxon>
        <taxon>Ephydroidea</taxon>
        <taxon>Drosophilidae</taxon>
        <taxon>Drosophila</taxon>
        <taxon>Sophophora</taxon>
    </lineage>
</organism>
<dbReference type="Pfam" id="PF00089">
    <property type="entry name" value="Trypsin"/>
    <property type="match status" value="1"/>
</dbReference>
<comment type="catalytic activity">
    <reaction evidence="10">
        <text>Preferential cleavage: Arg-|-Xaa, Lys-|-Xaa.</text>
        <dbReference type="EC" id="3.4.21.4"/>
    </reaction>
</comment>
<evidence type="ECO:0000256" key="5">
    <source>
        <dbReference type="ARBA" id="ARBA00022729"/>
    </source>
</evidence>
<reference evidence="15 16" key="1">
    <citation type="journal article" date="2007" name="Nature">
        <title>Evolution of genes and genomes on the Drosophila phylogeny.</title>
        <authorList>
            <consortium name="Drosophila 12 Genomes Consortium"/>
            <person name="Clark A.G."/>
            <person name="Eisen M.B."/>
            <person name="Smith D.R."/>
            <person name="Bergman C.M."/>
            <person name="Oliver B."/>
            <person name="Markow T.A."/>
            <person name="Kaufman T.C."/>
            <person name="Kellis M."/>
            <person name="Gelbart W."/>
            <person name="Iyer V.N."/>
            <person name="Pollard D.A."/>
            <person name="Sackton T.B."/>
            <person name="Larracuente A.M."/>
            <person name="Singh N.D."/>
            <person name="Abad J.P."/>
            <person name="Abt D.N."/>
            <person name="Adryan B."/>
            <person name="Aguade M."/>
            <person name="Akashi H."/>
            <person name="Anderson W.W."/>
            <person name="Aquadro C.F."/>
            <person name="Ardell D.H."/>
            <person name="Arguello R."/>
            <person name="Artieri C.G."/>
            <person name="Barbash D.A."/>
            <person name="Barker D."/>
            <person name="Barsanti P."/>
            <person name="Batterham P."/>
            <person name="Batzoglou S."/>
            <person name="Begun D."/>
            <person name="Bhutkar A."/>
            <person name="Blanco E."/>
            <person name="Bosak S.A."/>
            <person name="Bradley R.K."/>
            <person name="Brand A.D."/>
            <person name="Brent M.R."/>
            <person name="Brooks A.N."/>
            <person name="Brown R.H."/>
            <person name="Butlin R.K."/>
            <person name="Caggese C."/>
            <person name="Calvi B.R."/>
            <person name="Bernardo de Carvalho A."/>
            <person name="Caspi A."/>
            <person name="Castrezana S."/>
            <person name="Celniker S.E."/>
            <person name="Chang J.L."/>
            <person name="Chapple C."/>
            <person name="Chatterji S."/>
            <person name="Chinwalla A."/>
            <person name="Civetta A."/>
            <person name="Clifton S.W."/>
            <person name="Comeron J.M."/>
            <person name="Costello J.C."/>
            <person name="Coyne J.A."/>
            <person name="Daub J."/>
            <person name="David R.G."/>
            <person name="Delcher A.L."/>
            <person name="Delehaunty K."/>
            <person name="Do C.B."/>
            <person name="Ebling H."/>
            <person name="Edwards K."/>
            <person name="Eickbush T."/>
            <person name="Evans J.D."/>
            <person name="Filipski A."/>
            <person name="Findeiss S."/>
            <person name="Freyhult E."/>
            <person name="Fulton L."/>
            <person name="Fulton R."/>
            <person name="Garcia A.C."/>
            <person name="Gardiner A."/>
            <person name="Garfield D.A."/>
            <person name="Garvin B.E."/>
            <person name="Gibson G."/>
            <person name="Gilbert D."/>
            <person name="Gnerre S."/>
            <person name="Godfrey J."/>
            <person name="Good R."/>
            <person name="Gotea V."/>
            <person name="Gravely B."/>
            <person name="Greenberg A.J."/>
            <person name="Griffiths-Jones S."/>
            <person name="Gross S."/>
            <person name="Guigo R."/>
            <person name="Gustafson E.A."/>
            <person name="Haerty W."/>
            <person name="Hahn M.W."/>
            <person name="Halligan D.L."/>
            <person name="Halpern A.L."/>
            <person name="Halter G.M."/>
            <person name="Han M.V."/>
            <person name="Heger A."/>
            <person name="Hillier L."/>
            <person name="Hinrichs A.S."/>
            <person name="Holmes I."/>
            <person name="Hoskins R.A."/>
            <person name="Hubisz M.J."/>
            <person name="Hultmark D."/>
            <person name="Huntley M.A."/>
            <person name="Jaffe D.B."/>
            <person name="Jagadeeshan S."/>
            <person name="Jeck W.R."/>
            <person name="Johnson J."/>
            <person name="Jones C.D."/>
            <person name="Jordan W.C."/>
            <person name="Karpen G.H."/>
            <person name="Kataoka E."/>
            <person name="Keightley P.D."/>
            <person name="Kheradpour P."/>
            <person name="Kirkness E.F."/>
            <person name="Koerich L.B."/>
            <person name="Kristiansen K."/>
            <person name="Kudrna D."/>
            <person name="Kulathinal R.J."/>
            <person name="Kumar S."/>
            <person name="Kwok R."/>
            <person name="Lander E."/>
            <person name="Langley C.H."/>
            <person name="Lapoint R."/>
            <person name="Lazzaro B.P."/>
            <person name="Lee S.J."/>
            <person name="Levesque L."/>
            <person name="Li R."/>
            <person name="Lin C.F."/>
            <person name="Lin M.F."/>
            <person name="Lindblad-Toh K."/>
            <person name="Llopart A."/>
            <person name="Long M."/>
            <person name="Low L."/>
            <person name="Lozovsky E."/>
            <person name="Lu J."/>
            <person name="Luo M."/>
            <person name="Machado C.A."/>
            <person name="Makalowski W."/>
            <person name="Marzo M."/>
            <person name="Matsuda M."/>
            <person name="Matzkin L."/>
            <person name="McAllister B."/>
            <person name="McBride C.S."/>
            <person name="McKernan B."/>
            <person name="McKernan K."/>
            <person name="Mendez-Lago M."/>
            <person name="Minx P."/>
            <person name="Mollenhauer M.U."/>
            <person name="Montooth K."/>
            <person name="Mount S.M."/>
            <person name="Mu X."/>
            <person name="Myers E."/>
            <person name="Negre B."/>
            <person name="Newfeld S."/>
            <person name="Nielsen R."/>
            <person name="Noor M.A."/>
            <person name="O'Grady P."/>
            <person name="Pachter L."/>
            <person name="Papaceit M."/>
            <person name="Parisi M.J."/>
            <person name="Parisi M."/>
            <person name="Parts L."/>
            <person name="Pedersen J.S."/>
            <person name="Pesole G."/>
            <person name="Phillippy A.M."/>
            <person name="Ponting C.P."/>
            <person name="Pop M."/>
            <person name="Porcelli D."/>
            <person name="Powell J.R."/>
            <person name="Prohaska S."/>
            <person name="Pruitt K."/>
            <person name="Puig M."/>
            <person name="Quesneville H."/>
            <person name="Ram K.R."/>
            <person name="Rand D."/>
            <person name="Rasmussen M.D."/>
            <person name="Reed L.K."/>
            <person name="Reenan R."/>
            <person name="Reily A."/>
            <person name="Remington K.A."/>
            <person name="Rieger T.T."/>
            <person name="Ritchie M.G."/>
            <person name="Robin C."/>
            <person name="Rogers Y.H."/>
            <person name="Rohde C."/>
            <person name="Rozas J."/>
            <person name="Rubenfield M.J."/>
            <person name="Ruiz A."/>
            <person name="Russo S."/>
            <person name="Salzberg S.L."/>
            <person name="Sanchez-Gracia A."/>
            <person name="Saranga D.J."/>
            <person name="Sato H."/>
            <person name="Schaeffer S.W."/>
            <person name="Schatz M.C."/>
            <person name="Schlenke T."/>
            <person name="Schwartz R."/>
            <person name="Segarra C."/>
            <person name="Singh R.S."/>
            <person name="Sirot L."/>
            <person name="Sirota M."/>
            <person name="Sisneros N.B."/>
            <person name="Smith C.D."/>
            <person name="Smith T.F."/>
            <person name="Spieth J."/>
            <person name="Stage D.E."/>
            <person name="Stark A."/>
            <person name="Stephan W."/>
            <person name="Strausberg R.L."/>
            <person name="Strempel S."/>
            <person name="Sturgill D."/>
            <person name="Sutton G."/>
            <person name="Sutton G.G."/>
            <person name="Tao W."/>
            <person name="Teichmann S."/>
            <person name="Tobari Y.N."/>
            <person name="Tomimura Y."/>
            <person name="Tsolas J.M."/>
            <person name="Valente V.L."/>
            <person name="Venter E."/>
            <person name="Venter J.C."/>
            <person name="Vicario S."/>
            <person name="Vieira F.G."/>
            <person name="Vilella A.J."/>
            <person name="Villasante A."/>
            <person name="Walenz B."/>
            <person name="Wang J."/>
            <person name="Wasserman M."/>
            <person name="Watts T."/>
            <person name="Wilson D."/>
            <person name="Wilson R.K."/>
            <person name="Wing R.A."/>
            <person name="Wolfner M.F."/>
            <person name="Wong A."/>
            <person name="Wong G.K."/>
            <person name="Wu C.I."/>
            <person name="Wu G."/>
            <person name="Yamamoto D."/>
            <person name="Yang H.P."/>
            <person name="Yang S.P."/>
            <person name="Yorke J.A."/>
            <person name="Yoshida K."/>
            <person name="Zdobnov E."/>
            <person name="Zhang P."/>
            <person name="Zhang Y."/>
            <person name="Zimin A.V."/>
            <person name="Baldwin J."/>
            <person name="Abdouelleil A."/>
            <person name="Abdulkadir J."/>
            <person name="Abebe A."/>
            <person name="Abera B."/>
            <person name="Abreu J."/>
            <person name="Acer S.C."/>
            <person name="Aftuck L."/>
            <person name="Alexander A."/>
            <person name="An P."/>
            <person name="Anderson E."/>
            <person name="Anderson S."/>
            <person name="Arachi H."/>
            <person name="Azer M."/>
            <person name="Bachantsang P."/>
            <person name="Barry A."/>
            <person name="Bayul T."/>
            <person name="Berlin A."/>
            <person name="Bessette D."/>
            <person name="Bloom T."/>
            <person name="Blye J."/>
            <person name="Boguslavskiy L."/>
            <person name="Bonnet C."/>
            <person name="Boukhgalter B."/>
            <person name="Bourzgui I."/>
            <person name="Brown A."/>
            <person name="Cahill P."/>
            <person name="Channer S."/>
            <person name="Cheshatsang Y."/>
            <person name="Chuda L."/>
            <person name="Citroen M."/>
            <person name="Collymore A."/>
            <person name="Cooke P."/>
            <person name="Costello M."/>
            <person name="D'Aco K."/>
            <person name="Daza R."/>
            <person name="De Haan G."/>
            <person name="DeGray S."/>
            <person name="DeMaso C."/>
            <person name="Dhargay N."/>
            <person name="Dooley K."/>
            <person name="Dooley E."/>
            <person name="Doricent M."/>
            <person name="Dorje P."/>
            <person name="Dorjee K."/>
            <person name="Dupes A."/>
            <person name="Elong R."/>
            <person name="Falk J."/>
            <person name="Farina A."/>
            <person name="Faro S."/>
            <person name="Ferguson D."/>
            <person name="Fisher S."/>
            <person name="Foley C.D."/>
            <person name="Franke A."/>
            <person name="Friedrich D."/>
            <person name="Gadbois L."/>
            <person name="Gearin G."/>
            <person name="Gearin C.R."/>
            <person name="Giannoukos G."/>
            <person name="Goode T."/>
            <person name="Graham J."/>
            <person name="Grandbois E."/>
            <person name="Grewal S."/>
            <person name="Gyaltsen K."/>
            <person name="Hafez N."/>
            <person name="Hagos B."/>
            <person name="Hall J."/>
            <person name="Henson C."/>
            <person name="Hollinger A."/>
            <person name="Honan T."/>
            <person name="Huard M.D."/>
            <person name="Hughes L."/>
            <person name="Hurhula B."/>
            <person name="Husby M.E."/>
            <person name="Kamat A."/>
            <person name="Kanga B."/>
            <person name="Kashin S."/>
            <person name="Khazanovich D."/>
            <person name="Kisner P."/>
            <person name="Lance K."/>
            <person name="Lara M."/>
            <person name="Lee W."/>
            <person name="Lennon N."/>
            <person name="Letendre F."/>
            <person name="LeVine R."/>
            <person name="Lipovsky A."/>
            <person name="Liu X."/>
            <person name="Liu J."/>
            <person name="Liu S."/>
            <person name="Lokyitsang T."/>
            <person name="Lokyitsang Y."/>
            <person name="Lubonja R."/>
            <person name="Lui A."/>
            <person name="MacDonald P."/>
            <person name="Magnisalis V."/>
            <person name="Maru K."/>
            <person name="Matthews C."/>
            <person name="McCusker W."/>
            <person name="McDonough S."/>
            <person name="Mehta T."/>
            <person name="Meldrim J."/>
            <person name="Meneus L."/>
            <person name="Mihai O."/>
            <person name="Mihalev A."/>
            <person name="Mihova T."/>
            <person name="Mittelman R."/>
            <person name="Mlenga V."/>
            <person name="Montmayeur A."/>
            <person name="Mulrain L."/>
            <person name="Navidi A."/>
            <person name="Naylor J."/>
            <person name="Negash T."/>
            <person name="Nguyen T."/>
            <person name="Nguyen N."/>
            <person name="Nicol R."/>
            <person name="Norbu C."/>
            <person name="Norbu N."/>
            <person name="Novod N."/>
            <person name="O'Neill B."/>
            <person name="Osman S."/>
            <person name="Markiewicz E."/>
            <person name="Oyono O.L."/>
            <person name="Patti C."/>
            <person name="Phunkhang P."/>
            <person name="Pierre F."/>
            <person name="Priest M."/>
            <person name="Raghuraman S."/>
            <person name="Rege F."/>
            <person name="Reyes R."/>
            <person name="Rise C."/>
            <person name="Rogov P."/>
            <person name="Ross K."/>
            <person name="Ryan E."/>
            <person name="Settipalli S."/>
            <person name="Shea T."/>
            <person name="Sherpa N."/>
            <person name="Shi L."/>
            <person name="Shih D."/>
            <person name="Sparrow T."/>
            <person name="Spaulding J."/>
            <person name="Stalker J."/>
            <person name="Stange-Thomann N."/>
            <person name="Stavropoulos S."/>
            <person name="Stone C."/>
            <person name="Strader C."/>
            <person name="Tesfaye S."/>
            <person name="Thomson T."/>
            <person name="Thoulutsang Y."/>
            <person name="Thoulutsang D."/>
            <person name="Topham K."/>
            <person name="Topping I."/>
            <person name="Tsamla T."/>
            <person name="Vassiliev H."/>
            <person name="Vo A."/>
            <person name="Wangchuk T."/>
            <person name="Wangdi T."/>
            <person name="Weiand M."/>
            <person name="Wilkinson J."/>
            <person name="Wilson A."/>
            <person name="Yadav S."/>
            <person name="Young G."/>
            <person name="Yu Q."/>
            <person name="Zembek L."/>
            <person name="Zhong D."/>
            <person name="Zimmer A."/>
            <person name="Zwirko Z."/>
            <person name="Jaffe D.B."/>
            <person name="Alvarez P."/>
            <person name="Brockman W."/>
            <person name="Butler J."/>
            <person name="Chin C."/>
            <person name="Gnerre S."/>
            <person name="Grabherr M."/>
            <person name="Kleber M."/>
            <person name="Mauceli E."/>
            <person name="MacCallum I."/>
        </authorList>
    </citation>
    <scope>NUCLEOTIDE SEQUENCE [LARGE SCALE GENOMIC DNA]</scope>
    <source>
        <strain evidence="16">Tucson 14024-0371.13</strain>
    </source>
</reference>
<evidence type="ECO:0000256" key="4">
    <source>
        <dbReference type="ARBA" id="ARBA00022670"/>
    </source>
</evidence>
<dbReference type="InParanoid" id="B3MAM9"/>
<keyword evidence="5 13" id="KW-0732">Signal</keyword>
<evidence type="ECO:0000256" key="7">
    <source>
        <dbReference type="ARBA" id="ARBA00022825"/>
    </source>
</evidence>
<keyword evidence="8" id="KW-0865">Zymogen</keyword>
<evidence type="ECO:0000256" key="1">
    <source>
        <dbReference type="ARBA" id="ARBA00004239"/>
    </source>
</evidence>
<comment type="similarity">
    <text evidence="2">Belongs to the peptidase S1 family.</text>
</comment>
<evidence type="ECO:0000313" key="16">
    <source>
        <dbReference type="Proteomes" id="UP000007801"/>
    </source>
</evidence>
<dbReference type="KEGG" id="dan:6493824"/>
<dbReference type="Gene3D" id="2.40.10.10">
    <property type="entry name" value="Trypsin-like serine proteases"/>
    <property type="match status" value="1"/>
</dbReference>